<dbReference type="Pfam" id="PF00622">
    <property type="entry name" value="SPRY"/>
    <property type="match status" value="1"/>
</dbReference>
<dbReference type="Pfam" id="PF13765">
    <property type="entry name" value="PRY"/>
    <property type="match status" value="1"/>
</dbReference>
<evidence type="ECO:0000256" key="9">
    <source>
        <dbReference type="ARBA" id="ARBA00023319"/>
    </source>
</evidence>
<dbReference type="InterPro" id="IPR007110">
    <property type="entry name" value="Ig-like_dom"/>
</dbReference>
<dbReference type="GO" id="GO:0009897">
    <property type="term" value="C:external side of plasma membrane"/>
    <property type="evidence" value="ECO:0007669"/>
    <property type="project" value="TreeGrafter"/>
</dbReference>
<evidence type="ECO:0000256" key="3">
    <source>
        <dbReference type="ARBA" id="ARBA00022692"/>
    </source>
</evidence>
<dbReference type="SMART" id="SM00406">
    <property type="entry name" value="IGv"/>
    <property type="match status" value="1"/>
</dbReference>
<dbReference type="InterPro" id="IPR003599">
    <property type="entry name" value="Ig_sub"/>
</dbReference>
<keyword evidence="7" id="KW-1015">Disulfide bond</keyword>
<dbReference type="InterPro" id="IPR013320">
    <property type="entry name" value="ConA-like_dom_sf"/>
</dbReference>
<keyword evidence="6 11" id="KW-0472">Membrane</keyword>
<keyword evidence="9" id="KW-0393">Immunoglobulin domain</keyword>
<organism evidence="14 15">
    <name type="scientific">Cervus elaphus hippelaphus</name>
    <name type="common">European red deer</name>
    <dbReference type="NCBI Taxonomy" id="46360"/>
    <lineage>
        <taxon>Eukaryota</taxon>
        <taxon>Metazoa</taxon>
        <taxon>Chordata</taxon>
        <taxon>Craniata</taxon>
        <taxon>Vertebrata</taxon>
        <taxon>Euteleostomi</taxon>
        <taxon>Mammalia</taxon>
        <taxon>Eutheria</taxon>
        <taxon>Laurasiatheria</taxon>
        <taxon>Artiodactyla</taxon>
        <taxon>Ruminantia</taxon>
        <taxon>Pecora</taxon>
        <taxon>Cervidae</taxon>
        <taxon>Cervinae</taxon>
        <taxon>Cervus</taxon>
    </lineage>
</organism>
<dbReference type="Gene3D" id="2.60.120.920">
    <property type="match status" value="1"/>
</dbReference>
<evidence type="ECO:0000256" key="4">
    <source>
        <dbReference type="ARBA" id="ARBA00022729"/>
    </source>
</evidence>
<evidence type="ECO:0000256" key="8">
    <source>
        <dbReference type="ARBA" id="ARBA00023180"/>
    </source>
</evidence>
<dbReference type="GO" id="GO:0001817">
    <property type="term" value="P:regulation of cytokine production"/>
    <property type="evidence" value="ECO:0007669"/>
    <property type="project" value="TreeGrafter"/>
</dbReference>
<gene>
    <name evidence="14" type="ORF">Celaphus_00014531</name>
</gene>
<keyword evidence="15" id="KW-1185">Reference proteome</keyword>
<comment type="similarity">
    <text evidence="2">Belongs to the immunoglobulin superfamily. BTN/MOG family.</text>
</comment>
<dbReference type="InterPro" id="IPR013106">
    <property type="entry name" value="Ig_V-set"/>
</dbReference>
<feature type="transmembrane region" description="Helical" evidence="11">
    <location>
        <begin position="308"/>
        <end position="330"/>
    </location>
</feature>
<dbReference type="PROSITE" id="PS50188">
    <property type="entry name" value="B302_SPRY"/>
    <property type="match status" value="1"/>
</dbReference>
<dbReference type="PROSITE" id="PS50835">
    <property type="entry name" value="IG_LIKE"/>
    <property type="match status" value="1"/>
</dbReference>
<dbReference type="Gene3D" id="2.60.40.10">
    <property type="entry name" value="Immunoglobulins"/>
    <property type="match status" value="2"/>
</dbReference>
<evidence type="ECO:0000256" key="5">
    <source>
        <dbReference type="ARBA" id="ARBA00022989"/>
    </source>
</evidence>
<keyword evidence="8" id="KW-0325">Glycoprotein</keyword>
<dbReference type="SMART" id="SM00449">
    <property type="entry name" value="SPRY"/>
    <property type="match status" value="1"/>
</dbReference>
<dbReference type="OrthoDB" id="9986391at2759"/>
<dbReference type="SUPFAM" id="SSF49899">
    <property type="entry name" value="Concanavalin A-like lectins/glucanases"/>
    <property type="match status" value="1"/>
</dbReference>
<proteinExistence type="inferred from homology"/>
<evidence type="ECO:0000256" key="6">
    <source>
        <dbReference type="ARBA" id="ARBA00023136"/>
    </source>
</evidence>
<dbReference type="GO" id="GO:0050852">
    <property type="term" value="P:T cell receptor signaling pathway"/>
    <property type="evidence" value="ECO:0007669"/>
    <property type="project" value="TreeGrafter"/>
</dbReference>
<dbReference type="Proteomes" id="UP000242450">
    <property type="component" value="Chromosome 7"/>
</dbReference>
<dbReference type="PANTHER" id="PTHR24100">
    <property type="entry name" value="BUTYROPHILIN"/>
    <property type="match status" value="1"/>
</dbReference>
<dbReference type="InterPro" id="IPR036179">
    <property type="entry name" value="Ig-like_dom_sf"/>
</dbReference>
<comment type="subcellular location">
    <subcellularLocation>
        <location evidence="1">Membrane</location>
        <topology evidence="1">Single-pass type I membrane protein</topology>
    </subcellularLocation>
</comment>
<dbReference type="PRINTS" id="PR01407">
    <property type="entry name" value="BUTYPHLNCDUF"/>
</dbReference>
<dbReference type="Pfam" id="PF07686">
    <property type="entry name" value="V-set"/>
    <property type="match status" value="1"/>
</dbReference>
<dbReference type="SUPFAM" id="SSF48726">
    <property type="entry name" value="Immunoglobulin"/>
    <property type="match status" value="2"/>
</dbReference>
<feature type="domain" description="B30.2/SPRY" evidence="12">
    <location>
        <begin position="371"/>
        <end position="564"/>
    </location>
</feature>
<evidence type="ECO:0000259" key="12">
    <source>
        <dbReference type="PROSITE" id="PS50188"/>
    </source>
</evidence>
<keyword evidence="10" id="KW-0175">Coiled coil</keyword>
<dbReference type="CDD" id="cd15819">
    <property type="entry name" value="SPRY_PRY_BTN1_2"/>
    <property type="match status" value="1"/>
</dbReference>
<dbReference type="InterPro" id="IPR013783">
    <property type="entry name" value="Ig-like_fold"/>
</dbReference>
<feature type="domain" description="Ig-like" evidence="13">
    <location>
        <begin position="79"/>
        <end position="202"/>
    </location>
</feature>
<evidence type="ECO:0000313" key="15">
    <source>
        <dbReference type="Proteomes" id="UP000242450"/>
    </source>
</evidence>
<dbReference type="InterPro" id="IPR043136">
    <property type="entry name" value="B30.2/SPRY_sf"/>
</dbReference>
<name>A0A212D4S3_CEREH</name>
<evidence type="ECO:0000256" key="11">
    <source>
        <dbReference type="SAM" id="Phobius"/>
    </source>
</evidence>
<dbReference type="InterPro" id="IPR001870">
    <property type="entry name" value="B30.2/SPRY"/>
</dbReference>
<keyword evidence="5 11" id="KW-1133">Transmembrane helix</keyword>
<dbReference type="FunFam" id="2.60.120.920:FF:000004">
    <property type="entry name" value="Butyrophilin subfamily 1 member A1"/>
    <property type="match status" value="1"/>
</dbReference>
<evidence type="ECO:0000256" key="10">
    <source>
        <dbReference type="SAM" id="Coils"/>
    </source>
</evidence>
<feature type="coiled-coil region" evidence="10">
    <location>
        <begin position="330"/>
        <end position="382"/>
    </location>
</feature>
<dbReference type="EMBL" id="MKHE01000007">
    <property type="protein sequence ID" value="OWK13267.1"/>
    <property type="molecule type" value="Genomic_DNA"/>
</dbReference>
<dbReference type="SMART" id="SM00589">
    <property type="entry name" value="PRY"/>
    <property type="match status" value="1"/>
</dbReference>
<comment type="caution">
    <text evidence="14">The sequence shown here is derived from an EMBL/GenBank/DDBJ whole genome shotgun (WGS) entry which is preliminary data.</text>
</comment>
<evidence type="ECO:0000259" key="13">
    <source>
        <dbReference type="PROSITE" id="PS50835"/>
    </source>
</evidence>
<reference evidence="14 15" key="1">
    <citation type="journal article" date="2018" name="Mol. Genet. Genomics">
        <title>The red deer Cervus elaphus genome CerEla1.0: sequencing, annotating, genes, and chromosomes.</title>
        <authorList>
            <person name="Bana N.A."/>
            <person name="Nyiri A."/>
            <person name="Nagy J."/>
            <person name="Frank K."/>
            <person name="Nagy T."/>
            <person name="Steger V."/>
            <person name="Schiller M."/>
            <person name="Lakatos P."/>
            <person name="Sugar L."/>
            <person name="Horn P."/>
            <person name="Barta E."/>
            <person name="Orosz L."/>
        </authorList>
    </citation>
    <scope>NUCLEOTIDE SEQUENCE [LARGE SCALE GENOMIC DNA]</scope>
    <source>
        <strain evidence="14">Hungarian</strain>
    </source>
</reference>
<keyword evidence="4" id="KW-0732">Signal</keyword>
<dbReference type="Pfam" id="PF22705">
    <property type="entry name" value="C2-set_3"/>
    <property type="match status" value="1"/>
</dbReference>
<dbReference type="FunFam" id="2.60.40.10:FF:000208">
    <property type="entry name" value="Butyrophilin subfamily 1 member A1"/>
    <property type="match status" value="1"/>
</dbReference>
<evidence type="ECO:0000313" key="14">
    <source>
        <dbReference type="EMBL" id="OWK13267.1"/>
    </source>
</evidence>
<dbReference type="FunFam" id="2.60.40.10:FF:000088">
    <property type="entry name" value="Butyrophilin subfamily 1 member A1"/>
    <property type="match status" value="1"/>
</dbReference>
<dbReference type="AlphaFoldDB" id="A0A212D4S3"/>
<dbReference type="InterPro" id="IPR050504">
    <property type="entry name" value="IgSF_BTN/MOG"/>
</dbReference>
<dbReference type="CDD" id="cd05713">
    <property type="entry name" value="IgV_MOG_like"/>
    <property type="match status" value="1"/>
</dbReference>
<dbReference type="PANTHER" id="PTHR24100:SF139">
    <property type="entry name" value="BUTYROPHILIN SUBFAMILY 2 MEMBER A2"/>
    <property type="match status" value="1"/>
</dbReference>
<dbReference type="InterPro" id="IPR053896">
    <property type="entry name" value="BTN3A2-like_Ig-C"/>
</dbReference>
<evidence type="ECO:0000256" key="7">
    <source>
        <dbReference type="ARBA" id="ARBA00023157"/>
    </source>
</evidence>
<dbReference type="InterPro" id="IPR037958">
    <property type="entry name" value="SPRY/PRY_BTN1/2"/>
</dbReference>
<dbReference type="InterPro" id="IPR006574">
    <property type="entry name" value="PRY"/>
</dbReference>
<evidence type="ECO:0000256" key="1">
    <source>
        <dbReference type="ARBA" id="ARBA00004479"/>
    </source>
</evidence>
<evidence type="ECO:0000256" key="2">
    <source>
        <dbReference type="ARBA" id="ARBA00007591"/>
    </source>
</evidence>
<dbReference type="InterPro" id="IPR003879">
    <property type="entry name" value="Butyrophylin_SPRY"/>
</dbReference>
<dbReference type="GO" id="GO:0005102">
    <property type="term" value="F:signaling receptor binding"/>
    <property type="evidence" value="ECO:0007669"/>
    <property type="project" value="TreeGrafter"/>
</dbReference>
<keyword evidence="3 11" id="KW-0812">Transmembrane</keyword>
<dbReference type="InterPro" id="IPR003877">
    <property type="entry name" value="SPRY_dom"/>
</dbReference>
<sequence>MIPTRVTGKYDLDQNYGAKSPWLILHISLDFPSLPLRVTPLGCLWSQLRLCIFPCQASFSSSTSSAPLHRSQRVDGWCPCLILLRCVTVQFTVLGPADPILTMVGEDATLRCHLSPEKNAEDMEVRWFRTQFSPAVFVYKGRRERTEEQMEEYRGRTTFVSEAISKGSVGLIIHNVTAHENGIYRCYFQEGRSYDEAIVLLTVAGLGSKPVIEMKGHEDGGIRLECTSAGWYPKPHAVWRDPHGETMPPLEEAYTVSADGLFLVTMAVIIRDHSVRNMSCSVNNTLLNQEKETVIFIPESFIPRTSPWMVALAVILPSLLLLIAGSFYLIKKLQLEKKILSMQKEAENEEKEIARKELKKEREEKEKELQTKEQLQEELRWRRSLLHAADVVLDPDTSHPELFLSEDRRSVRRGPSRQSVPDNPERFDCRPCVLGLESYSSGRHYWEVEVKKVMVWSVGVCRDNVERKGEALLVPQNGFWTLEMFENQYRALSSPEKILPLKEHLHRVGVFLDYEAGDVSFYNMMDRSHIYTCPRSPFSGPLRPFFRLGSDDSALFICPSFRGAQGVTVPEGGLVLHRAETHHNRQFPGLTAR</sequence>
<protein>
    <submittedName>
        <fullName evidence="14">Uncharacterized protein</fullName>
    </submittedName>
</protein>
<accession>A0A212D4S3</accession>
<dbReference type="SMART" id="SM00409">
    <property type="entry name" value="IG"/>
    <property type="match status" value="1"/>
</dbReference>